<name>A0ABR4BNZ1_9LECA</name>
<organism evidence="2 3">
    <name type="scientific">Lepraria finkii</name>
    <dbReference type="NCBI Taxonomy" id="1340010"/>
    <lineage>
        <taxon>Eukaryota</taxon>
        <taxon>Fungi</taxon>
        <taxon>Dikarya</taxon>
        <taxon>Ascomycota</taxon>
        <taxon>Pezizomycotina</taxon>
        <taxon>Lecanoromycetes</taxon>
        <taxon>OSLEUM clade</taxon>
        <taxon>Lecanoromycetidae</taxon>
        <taxon>Lecanorales</taxon>
        <taxon>Lecanorineae</taxon>
        <taxon>Stereocaulaceae</taxon>
        <taxon>Lepraria</taxon>
    </lineage>
</organism>
<evidence type="ECO:0000313" key="3">
    <source>
        <dbReference type="Proteomes" id="UP001590951"/>
    </source>
</evidence>
<sequence length="117" mass="12915">MRDGDGNSDSPPTARRAQSTRGELSPPTNRPNTTPPSPPPQPLPVWLALLPQTPTPRQHPPTALALPAFPLFDPSISRNLPPRSHHNHPFPPPPSPLRHSYQALQPMRLQMLYLIIG</sequence>
<evidence type="ECO:0000256" key="1">
    <source>
        <dbReference type="SAM" id="MobiDB-lite"/>
    </source>
</evidence>
<accession>A0ABR4BNZ1</accession>
<gene>
    <name evidence="2" type="ORF">ABVK25_000820</name>
</gene>
<feature type="compositionally biased region" description="Pro residues" evidence="1">
    <location>
        <begin position="33"/>
        <end position="43"/>
    </location>
</feature>
<feature type="region of interest" description="Disordered" evidence="1">
    <location>
        <begin position="1"/>
        <end position="100"/>
    </location>
</feature>
<feature type="compositionally biased region" description="Low complexity" evidence="1">
    <location>
        <begin position="60"/>
        <end position="74"/>
    </location>
</feature>
<comment type="caution">
    <text evidence="2">The sequence shown here is derived from an EMBL/GenBank/DDBJ whole genome shotgun (WGS) entry which is preliminary data.</text>
</comment>
<protein>
    <submittedName>
        <fullName evidence="2">Uncharacterized protein</fullName>
    </submittedName>
</protein>
<proteinExistence type="predicted"/>
<feature type="compositionally biased region" description="Polar residues" evidence="1">
    <location>
        <begin position="7"/>
        <end position="22"/>
    </location>
</feature>
<dbReference type="Proteomes" id="UP001590951">
    <property type="component" value="Unassembled WGS sequence"/>
</dbReference>
<dbReference type="EMBL" id="JBHFEH010000001">
    <property type="protein sequence ID" value="KAL2059527.1"/>
    <property type="molecule type" value="Genomic_DNA"/>
</dbReference>
<evidence type="ECO:0000313" key="2">
    <source>
        <dbReference type="EMBL" id="KAL2059527.1"/>
    </source>
</evidence>
<reference evidence="2 3" key="1">
    <citation type="submission" date="2024-09" db="EMBL/GenBank/DDBJ databases">
        <title>Rethinking Asexuality: The Enigmatic Case of Functional Sexual Genes in Lepraria (Stereocaulaceae).</title>
        <authorList>
            <person name="Doellman M."/>
            <person name="Sun Y."/>
            <person name="Barcenas-Pena A."/>
            <person name="Lumbsch H.T."/>
            <person name="Grewe F."/>
        </authorList>
    </citation>
    <scope>NUCLEOTIDE SEQUENCE [LARGE SCALE GENOMIC DNA]</scope>
    <source>
        <strain evidence="2 3">Grewe 0041</strain>
    </source>
</reference>
<keyword evidence="3" id="KW-1185">Reference proteome</keyword>